<organism evidence="2 3">
    <name type="scientific">Cetraspora pellucida</name>
    <dbReference type="NCBI Taxonomy" id="1433469"/>
    <lineage>
        <taxon>Eukaryota</taxon>
        <taxon>Fungi</taxon>
        <taxon>Fungi incertae sedis</taxon>
        <taxon>Mucoromycota</taxon>
        <taxon>Glomeromycotina</taxon>
        <taxon>Glomeromycetes</taxon>
        <taxon>Diversisporales</taxon>
        <taxon>Gigasporaceae</taxon>
        <taxon>Cetraspora</taxon>
    </lineage>
</organism>
<feature type="chain" id="PRO_5040230044" evidence="1">
    <location>
        <begin position="26"/>
        <end position="100"/>
    </location>
</feature>
<proteinExistence type="predicted"/>
<dbReference type="EMBL" id="CAJVQA010005212">
    <property type="protein sequence ID" value="CAG8615522.1"/>
    <property type="molecule type" value="Genomic_DNA"/>
</dbReference>
<evidence type="ECO:0000313" key="3">
    <source>
        <dbReference type="Proteomes" id="UP000789759"/>
    </source>
</evidence>
<evidence type="ECO:0000256" key="1">
    <source>
        <dbReference type="SAM" id="SignalP"/>
    </source>
</evidence>
<dbReference type="AlphaFoldDB" id="A0A9N9CY79"/>
<reference evidence="2" key="1">
    <citation type="submission" date="2021-06" db="EMBL/GenBank/DDBJ databases">
        <authorList>
            <person name="Kallberg Y."/>
            <person name="Tangrot J."/>
            <person name="Rosling A."/>
        </authorList>
    </citation>
    <scope>NUCLEOTIDE SEQUENCE</scope>
    <source>
        <strain evidence="2">FL966</strain>
    </source>
</reference>
<feature type="signal peptide" evidence="1">
    <location>
        <begin position="1"/>
        <end position="25"/>
    </location>
</feature>
<dbReference type="Proteomes" id="UP000789759">
    <property type="component" value="Unassembled WGS sequence"/>
</dbReference>
<accession>A0A9N9CY79</accession>
<sequence length="100" mass="10763">MNLQTFNLFLIVLSILLASSITVDARWNNMIIVGSYNSVDTISNAADCCLNCTINPSCLAWNFDQNECFQITSDRGGSCSTKLNSVEVGGTVRCGAVSQC</sequence>
<keyword evidence="3" id="KW-1185">Reference proteome</keyword>
<name>A0A9N9CY79_9GLOM</name>
<evidence type="ECO:0000313" key="2">
    <source>
        <dbReference type="EMBL" id="CAG8615522.1"/>
    </source>
</evidence>
<comment type="caution">
    <text evidence="2">The sequence shown here is derived from an EMBL/GenBank/DDBJ whole genome shotgun (WGS) entry which is preliminary data.</text>
</comment>
<keyword evidence="1" id="KW-0732">Signal</keyword>
<dbReference type="Gene3D" id="3.50.4.10">
    <property type="entry name" value="Hepatocyte Growth Factor"/>
    <property type="match status" value="1"/>
</dbReference>
<protein>
    <submittedName>
        <fullName evidence="2">20500_t:CDS:1</fullName>
    </submittedName>
</protein>
<gene>
    <name evidence="2" type="ORF">CPELLU_LOCUS7663</name>
</gene>